<proteinExistence type="predicted"/>
<keyword evidence="1" id="KW-0732">Signal</keyword>
<protein>
    <recommendedName>
        <fullName evidence="4">Outer membrane protein beta-barrel domain-containing protein</fullName>
    </recommendedName>
</protein>
<keyword evidence="3" id="KW-1185">Reference proteome</keyword>
<reference evidence="2 3" key="1">
    <citation type="submission" date="2020-12" db="EMBL/GenBank/DDBJ databases">
        <title>Bacterial novel species Adhaeribacter sp. BT258 isolated from soil.</title>
        <authorList>
            <person name="Jung H.-Y."/>
        </authorList>
    </citation>
    <scope>NUCLEOTIDE SEQUENCE [LARGE SCALE GENOMIC DNA]</scope>
    <source>
        <strain evidence="2 3">BT258</strain>
    </source>
</reference>
<evidence type="ECO:0008006" key="4">
    <source>
        <dbReference type="Google" id="ProtNLM"/>
    </source>
</evidence>
<comment type="caution">
    <text evidence="2">The sequence shown here is derived from an EMBL/GenBank/DDBJ whole genome shotgun (WGS) entry which is preliminary data.</text>
</comment>
<evidence type="ECO:0000256" key="1">
    <source>
        <dbReference type="SAM" id="SignalP"/>
    </source>
</evidence>
<feature type="chain" id="PRO_5045405574" description="Outer membrane protein beta-barrel domain-containing protein" evidence="1">
    <location>
        <begin position="24"/>
        <end position="304"/>
    </location>
</feature>
<dbReference type="PROSITE" id="PS51257">
    <property type="entry name" value="PROKAR_LIPOPROTEIN"/>
    <property type="match status" value="1"/>
</dbReference>
<dbReference type="Proteomes" id="UP000644147">
    <property type="component" value="Unassembled WGS sequence"/>
</dbReference>
<sequence length="304" mass="33270">MQFLRTSLGAALLGLFFMAGCTAPRSVIHSGKVTPKGEFKVGTNYAFNVATQPIGALADVTAGLVKDLKNRDTVVLDDQVNGVSRAAVAYTLDPVAPSWDFYVRYGLVDRVDVGYKYAFGSHVFDAMYQFMGSTGTPKNPGPAGTYGSIGLQYSGRDSKLPGKILWQNIDDLLQYNASRTDILIPLVFSTSFGPEEEMGNISYGVAYSHTWIKYNFNPSNFVQKQADRQDVIPVKPLSAKNNYGSLGAFVNAKIGYKYAYFLPALAIYFQNYGEYELLGGNKTELKGLTVIPSLGLQFQFGKGR</sequence>
<gene>
    <name evidence="2" type="ORF">I5M27_11160</name>
</gene>
<organism evidence="2 3">
    <name type="scientific">Adhaeribacter terrigena</name>
    <dbReference type="NCBI Taxonomy" id="2793070"/>
    <lineage>
        <taxon>Bacteria</taxon>
        <taxon>Pseudomonadati</taxon>
        <taxon>Bacteroidota</taxon>
        <taxon>Cytophagia</taxon>
        <taxon>Cytophagales</taxon>
        <taxon>Hymenobacteraceae</taxon>
        <taxon>Adhaeribacter</taxon>
    </lineage>
</organism>
<dbReference type="RefSeq" id="WP_200506295.1">
    <property type="nucleotide sequence ID" value="NZ_JAEHFX010000005.1"/>
</dbReference>
<feature type="signal peptide" evidence="1">
    <location>
        <begin position="1"/>
        <end position="23"/>
    </location>
</feature>
<accession>A0ABS1C2D2</accession>
<name>A0ABS1C2D2_9BACT</name>
<dbReference type="EMBL" id="JAEHFX010000005">
    <property type="protein sequence ID" value="MBK0403547.1"/>
    <property type="molecule type" value="Genomic_DNA"/>
</dbReference>
<evidence type="ECO:0000313" key="3">
    <source>
        <dbReference type="Proteomes" id="UP000644147"/>
    </source>
</evidence>
<evidence type="ECO:0000313" key="2">
    <source>
        <dbReference type="EMBL" id="MBK0403547.1"/>
    </source>
</evidence>